<dbReference type="OrthoDB" id="3648900at2759"/>
<dbReference type="PANTHER" id="PTHR42085">
    <property type="entry name" value="F-BOX DOMAIN-CONTAINING PROTEIN"/>
    <property type="match status" value="1"/>
</dbReference>
<dbReference type="Proteomes" id="UP000660729">
    <property type="component" value="Unassembled WGS sequence"/>
</dbReference>
<evidence type="ECO:0000256" key="1">
    <source>
        <dbReference type="SAM" id="MobiDB-lite"/>
    </source>
</evidence>
<evidence type="ECO:0008006" key="4">
    <source>
        <dbReference type="Google" id="ProtNLM"/>
    </source>
</evidence>
<proteinExistence type="predicted"/>
<dbReference type="AlphaFoldDB" id="A0A8H6VLJ0"/>
<dbReference type="InterPro" id="IPR038883">
    <property type="entry name" value="AN11006-like"/>
</dbReference>
<feature type="compositionally biased region" description="Basic residues" evidence="1">
    <location>
        <begin position="38"/>
        <end position="48"/>
    </location>
</feature>
<comment type="caution">
    <text evidence="2">The sequence shown here is derived from an EMBL/GenBank/DDBJ whole genome shotgun (WGS) entry which is preliminary data.</text>
</comment>
<organism evidence="2 3">
    <name type="scientific">Pseudocercospora fuligena</name>
    <dbReference type="NCBI Taxonomy" id="685502"/>
    <lineage>
        <taxon>Eukaryota</taxon>
        <taxon>Fungi</taxon>
        <taxon>Dikarya</taxon>
        <taxon>Ascomycota</taxon>
        <taxon>Pezizomycotina</taxon>
        <taxon>Dothideomycetes</taxon>
        <taxon>Dothideomycetidae</taxon>
        <taxon>Mycosphaerellales</taxon>
        <taxon>Mycosphaerellaceae</taxon>
        <taxon>Pseudocercospora</taxon>
    </lineage>
</organism>
<keyword evidence="3" id="KW-1185">Reference proteome</keyword>
<gene>
    <name evidence="2" type="ORF">HII31_02581</name>
</gene>
<feature type="compositionally biased region" description="Polar residues" evidence="1">
    <location>
        <begin position="18"/>
        <end position="37"/>
    </location>
</feature>
<name>A0A8H6VLJ0_9PEZI</name>
<protein>
    <recommendedName>
        <fullName evidence="4">F-box domain-containing protein</fullName>
    </recommendedName>
</protein>
<accession>A0A8H6VLJ0</accession>
<sequence>MAPSKRTPYPLAICRTTYLRSSPPASTSQPLKRNTISQKKKTALKKQSRPLPAGSRSLNVGAQGHEAQKTFPFLNLPAELRNEIYEYDMINHESVRLSRRVSKAKVNSTKGFPISSRSGLLKVNRQVREEYCGLAITEAPFIEKEVINFNFGYLITYFNSLEENLIKKWEAADTNGPDQQQSTRKTFLIHINCNKNFNDEHMSGLKRWLNRMGNKTKQGSMIEMRYHFDIKDWFHNKFGWNHLMFDFTLSQYASRNETESDAMSMWKAHKQALQRFQDAVN</sequence>
<dbReference type="PANTHER" id="PTHR42085:SF2">
    <property type="entry name" value="F-BOX DOMAIN-CONTAINING PROTEIN"/>
    <property type="match status" value="1"/>
</dbReference>
<reference evidence="2" key="1">
    <citation type="submission" date="2020-04" db="EMBL/GenBank/DDBJ databases">
        <title>Draft genome resource of the tomato pathogen Pseudocercospora fuligena.</title>
        <authorList>
            <person name="Zaccaron A."/>
        </authorList>
    </citation>
    <scope>NUCLEOTIDE SEQUENCE</scope>
    <source>
        <strain evidence="2">PF001</strain>
    </source>
</reference>
<dbReference type="EMBL" id="JABCIY010000031">
    <property type="protein sequence ID" value="KAF7196180.1"/>
    <property type="molecule type" value="Genomic_DNA"/>
</dbReference>
<feature type="region of interest" description="Disordered" evidence="1">
    <location>
        <begin position="15"/>
        <end position="58"/>
    </location>
</feature>
<evidence type="ECO:0000313" key="2">
    <source>
        <dbReference type="EMBL" id="KAF7196180.1"/>
    </source>
</evidence>
<evidence type="ECO:0000313" key="3">
    <source>
        <dbReference type="Proteomes" id="UP000660729"/>
    </source>
</evidence>